<keyword evidence="1" id="KW-0812">Transmembrane</keyword>
<comment type="caution">
    <text evidence="2">The sequence shown here is derived from an EMBL/GenBank/DDBJ whole genome shotgun (WGS) entry which is preliminary data.</text>
</comment>
<accession>A0AAE1AFU2</accession>
<feature type="transmembrane region" description="Helical" evidence="1">
    <location>
        <begin position="127"/>
        <end position="150"/>
    </location>
</feature>
<evidence type="ECO:0000313" key="3">
    <source>
        <dbReference type="Proteomes" id="UP001283361"/>
    </source>
</evidence>
<name>A0AAE1AFU2_9GAST</name>
<feature type="transmembrane region" description="Helical" evidence="1">
    <location>
        <begin position="188"/>
        <end position="214"/>
    </location>
</feature>
<feature type="transmembrane region" description="Helical" evidence="1">
    <location>
        <begin position="156"/>
        <end position="176"/>
    </location>
</feature>
<keyword evidence="1" id="KW-0472">Membrane</keyword>
<evidence type="ECO:0000313" key="2">
    <source>
        <dbReference type="EMBL" id="KAK3786832.1"/>
    </source>
</evidence>
<proteinExistence type="predicted"/>
<organism evidence="2 3">
    <name type="scientific">Elysia crispata</name>
    <name type="common">lettuce slug</name>
    <dbReference type="NCBI Taxonomy" id="231223"/>
    <lineage>
        <taxon>Eukaryota</taxon>
        <taxon>Metazoa</taxon>
        <taxon>Spiralia</taxon>
        <taxon>Lophotrochozoa</taxon>
        <taxon>Mollusca</taxon>
        <taxon>Gastropoda</taxon>
        <taxon>Heterobranchia</taxon>
        <taxon>Euthyneura</taxon>
        <taxon>Panpulmonata</taxon>
        <taxon>Sacoglossa</taxon>
        <taxon>Placobranchoidea</taxon>
        <taxon>Plakobranchidae</taxon>
        <taxon>Elysia</taxon>
    </lineage>
</organism>
<dbReference type="EMBL" id="JAWDGP010001944">
    <property type="protein sequence ID" value="KAK3786832.1"/>
    <property type="molecule type" value="Genomic_DNA"/>
</dbReference>
<keyword evidence="1" id="KW-1133">Transmembrane helix</keyword>
<dbReference type="AlphaFoldDB" id="A0AAE1AFU2"/>
<sequence>MRIRVARYDYRSKYCEIGRVEYKIRGHGLGDVQLQGFCRAVSQHGLSPCRHQSMYLAQAGFLGVPGLSLSDDDVYGRPCQTIVDLCSGTRGGVANSACGRETPAPDPAHHRLQQSLSLKGSNPRLSVSVYTGINDMGTSLALGISAAGIYDMGTSLALGISAAGIYDMGTSLVLGISAAGIYDMGTCLALGISAAGIYDMGTSLALGISAAGIYDMGTSLALGISAAGIYDIGTCLALGISAAGIYDMGTSLGIGAAGKYDMWTSLGNIVHARLTRERSKSGRGLCQGLVLHLAYIAHTPVPWCTSSWVTTCSLKGVYQQAINITRQCSA</sequence>
<feature type="transmembrane region" description="Helical" evidence="1">
    <location>
        <begin position="220"/>
        <end position="246"/>
    </location>
</feature>
<reference evidence="2" key="1">
    <citation type="journal article" date="2023" name="G3 (Bethesda)">
        <title>A reference genome for the long-term kleptoplast-retaining sea slug Elysia crispata morphotype clarki.</title>
        <authorList>
            <person name="Eastman K.E."/>
            <person name="Pendleton A.L."/>
            <person name="Shaikh M.A."/>
            <person name="Suttiyut T."/>
            <person name="Ogas R."/>
            <person name="Tomko P."/>
            <person name="Gavelis G."/>
            <person name="Widhalm J.R."/>
            <person name="Wisecaver J.H."/>
        </authorList>
    </citation>
    <scope>NUCLEOTIDE SEQUENCE</scope>
    <source>
        <strain evidence="2">ECLA1</strain>
    </source>
</reference>
<gene>
    <name evidence="2" type="ORF">RRG08_061383</name>
</gene>
<dbReference type="Proteomes" id="UP001283361">
    <property type="component" value="Unassembled WGS sequence"/>
</dbReference>
<protein>
    <submittedName>
        <fullName evidence="2">Uncharacterized protein</fullName>
    </submittedName>
</protein>
<evidence type="ECO:0000256" key="1">
    <source>
        <dbReference type="SAM" id="Phobius"/>
    </source>
</evidence>
<keyword evidence="3" id="KW-1185">Reference proteome</keyword>